<dbReference type="PANTHER" id="PTHR14226:SF25">
    <property type="entry name" value="PHOSPHOESTERASE"/>
    <property type="match status" value="1"/>
</dbReference>
<name>A0A432YSP1_9GAMM</name>
<feature type="active site" description="Proton acceptor" evidence="4">
    <location>
        <position position="163"/>
    </location>
</feature>
<dbReference type="InterPro" id="IPR037483">
    <property type="entry name" value="YjjU-like"/>
</dbReference>
<evidence type="ECO:0000256" key="3">
    <source>
        <dbReference type="ARBA" id="ARBA00023098"/>
    </source>
</evidence>
<comment type="caution">
    <text evidence="6">The sequence shown here is derived from an EMBL/GenBank/DDBJ whole genome shotgun (WGS) entry which is preliminary data.</text>
</comment>
<dbReference type="PANTHER" id="PTHR14226">
    <property type="entry name" value="NEUROPATHY TARGET ESTERASE/SWISS CHEESE D.MELANOGASTER"/>
    <property type="match status" value="1"/>
</dbReference>
<dbReference type="InterPro" id="IPR016035">
    <property type="entry name" value="Acyl_Trfase/lysoPLipase"/>
</dbReference>
<protein>
    <submittedName>
        <fullName evidence="6">Patatin family protein</fullName>
    </submittedName>
</protein>
<evidence type="ECO:0000313" key="6">
    <source>
        <dbReference type="EMBL" id="RUO64711.1"/>
    </source>
</evidence>
<evidence type="ECO:0000256" key="4">
    <source>
        <dbReference type="PROSITE-ProRule" id="PRU01161"/>
    </source>
</evidence>
<reference evidence="7" key="1">
    <citation type="journal article" date="2018" name="Front. Microbiol.">
        <title>Genome-Based Analysis Reveals the Taxonomy and Diversity of the Family Idiomarinaceae.</title>
        <authorList>
            <person name="Liu Y."/>
            <person name="Lai Q."/>
            <person name="Shao Z."/>
        </authorList>
    </citation>
    <scope>NUCLEOTIDE SEQUENCE [LARGE SCALE GENOMIC DNA]</scope>
    <source>
        <strain evidence="7">R22</strain>
    </source>
</reference>
<keyword evidence="3 4" id="KW-0443">Lipid metabolism</keyword>
<evidence type="ECO:0000313" key="7">
    <source>
        <dbReference type="Proteomes" id="UP000288058"/>
    </source>
</evidence>
<evidence type="ECO:0000256" key="2">
    <source>
        <dbReference type="ARBA" id="ARBA00022963"/>
    </source>
</evidence>
<dbReference type="InterPro" id="IPR050301">
    <property type="entry name" value="NTE"/>
</dbReference>
<dbReference type="RefSeq" id="WP_126783128.1">
    <property type="nucleotide sequence ID" value="NZ_PIQC01000010.1"/>
</dbReference>
<dbReference type="EMBL" id="PIQC01000010">
    <property type="protein sequence ID" value="RUO64711.1"/>
    <property type="molecule type" value="Genomic_DNA"/>
</dbReference>
<keyword evidence="2 4" id="KW-0442">Lipid degradation</keyword>
<feature type="short sequence motif" description="GXSXG" evidence="4">
    <location>
        <begin position="42"/>
        <end position="46"/>
    </location>
</feature>
<dbReference type="Gene3D" id="3.40.1090.10">
    <property type="entry name" value="Cytosolic phospholipase A2 catalytic domain"/>
    <property type="match status" value="2"/>
</dbReference>
<evidence type="ECO:0000259" key="5">
    <source>
        <dbReference type="PROSITE" id="PS51635"/>
    </source>
</evidence>
<evidence type="ECO:0000256" key="1">
    <source>
        <dbReference type="ARBA" id="ARBA00022801"/>
    </source>
</evidence>
<dbReference type="GO" id="GO:0016042">
    <property type="term" value="P:lipid catabolic process"/>
    <property type="evidence" value="ECO:0007669"/>
    <property type="project" value="UniProtKB-UniRule"/>
</dbReference>
<dbReference type="PROSITE" id="PS51635">
    <property type="entry name" value="PNPLA"/>
    <property type="match status" value="1"/>
</dbReference>
<sequence length="279" mass="30943">MTQDQGKKALVVEGGAMRGIFAAGVLDGFLETGQTDFDFAIGVSAGSTNLIGFLAGDHGRNRKILLQHARQPEFLNWRRFLKGGHFCDVSWLWHASFDQVPLNTQYYLQQNRPLYVVTTNVDTGFPVYTRVTAENLHELFPASCAIPLAYRDFPTVGDAPMTDGGLGDSIPVIKAYEMGARDITVILSRPRGFRKKIRPLPTFMKRFFKHHPALFDAVARRSVVYNDAINFIDSPPEDCTVTVLAPPADFPVGRFTQDKKLLEQGYEMGRTAALATTAA</sequence>
<keyword evidence="7" id="KW-1185">Reference proteome</keyword>
<keyword evidence="1 4" id="KW-0378">Hydrolase</keyword>
<feature type="domain" description="PNPLA" evidence="5">
    <location>
        <begin position="10"/>
        <end position="176"/>
    </location>
</feature>
<dbReference type="Proteomes" id="UP000288058">
    <property type="component" value="Unassembled WGS sequence"/>
</dbReference>
<dbReference type="InterPro" id="IPR045943">
    <property type="entry name" value="DUF6363"/>
</dbReference>
<accession>A0A432YSP1</accession>
<dbReference type="CDD" id="cd07208">
    <property type="entry name" value="Pat_hypo_Ecoli_yjju_like"/>
    <property type="match status" value="1"/>
</dbReference>
<dbReference type="SUPFAM" id="SSF52151">
    <property type="entry name" value="FabD/lysophospholipase-like"/>
    <property type="match status" value="1"/>
</dbReference>
<dbReference type="GO" id="GO:0016787">
    <property type="term" value="F:hydrolase activity"/>
    <property type="evidence" value="ECO:0007669"/>
    <property type="project" value="UniProtKB-UniRule"/>
</dbReference>
<dbReference type="Pfam" id="PF19890">
    <property type="entry name" value="DUF6363"/>
    <property type="match status" value="1"/>
</dbReference>
<organism evidence="6 7">
    <name type="scientific">Idiomarina ramblicola</name>
    <dbReference type="NCBI Taxonomy" id="263724"/>
    <lineage>
        <taxon>Bacteria</taxon>
        <taxon>Pseudomonadati</taxon>
        <taxon>Pseudomonadota</taxon>
        <taxon>Gammaproteobacteria</taxon>
        <taxon>Alteromonadales</taxon>
        <taxon>Idiomarinaceae</taxon>
        <taxon>Idiomarina</taxon>
    </lineage>
</organism>
<gene>
    <name evidence="6" type="ORF">CWI78_12485</name>
</gene>
<feature type="short sequence motif" description="DGA/G" evidence="4">
    <location>
        <begin position="163"/>
        <end position="165"/>
    </location>
</feature>
<comment type="caution">
    <text evidence="4">Lacks conserved residue(s) required for the propagation of feature annotation.</text>
</comment>
<proteinExistence type="predicted"/>
<feature type="active site" description="Nucleophile" evidence="4">
    <location>
        <position position="44"/>
    </location>
</feature>
<dbReference type="InterPro" id="IPR002641">
    <property type="entry name" value="PNPLA_dom"/>
</dbReference>
<dbReference type="Pfam" id="PF01734">
    <property type="entry name" value="Patatin"/>
    <property type="match status" value="1"/>
</dbReference>
<dbReference type="OrthoDB" id="9802424at2"/>
<dbReference type="AlphaFoldDB" id="A0A432YSP1"/>